<evidence type="ECO:0000313" key="3">
    <source>
        <dbReference type="EMBL" id="GEY88558.1"/>
    </source>
</evidence>
<dbReference type="InterPro" id="IPR056924">
    <property type="entry name" value="SH3_Tf2-1"/>
</dbReference>
<dbReference type="InterPro" id="IPR043128">
    <property type="entry name" value="Rev_trsase/Diguanyl_cyclase"/>
</dbReference>
<dbReference type="SUPFAM" id="SSF56672">
    <property type="entry name" value="DNA/RNA polymerases"/>
    <property type="match status" value="1"/>
</dbReference>
<evidence type="ECO:0000259" key="2">
    <source>
        <dbReference type="Pfam" id="PF24626"/>
    </source>
</evidence>
<organism evidence="3">
    <name type="scientific">Tanacetum cinerariifolium</name>
    <name type="common">Dalmatian daisy</name>
    <name type="synonym">Chrysanthemum cinerariifolium</name>
    <dbReference type="NCBI Taxonomy" id="118510"/>
    <lineage>
        <taxon>Eukaryota</taxon>
        <taxon>Viridiplantae</taxon>
        <taxon>Streptophyta</taxon>
        <taxon>Embryophyta</taxon>
        <taxon>Tracheophyta</taxon>
        <taxon>Spermatophyta</taxon>
        <taxon>Magnoliopsida</taxon>
        <taxon>eudicotyledons</taxon>
        <taxon>Gunneridae</taxon>
        <taxon>Pentapetalae</taxon>
        <taxon>asterids</taxon>
        <taxon>campanulids</taxon>
        <taxon>Asterales</taxon>
        <taxon>Asteraceae</taxon>
        <taxon>Asteroideae</taxon>
        <taxon>Anthemideae</taxon>
        <taxon>Anthemidinae</taxon>
        <taxon>Tanacetum</taxon>
    </lineage>
</organism>
<dbReference type="InterPro" id="IPR043502">
    <property type="entry name" value="DNA/RNA_pol_sf"/>
</dbReference>
<sequence>MNEYAYSEILMYRFGIRLICLLSVDYGTIGSEGYAYPLCEYFSLLLTPLCCDDTHDVTPHVSALARCDRLNQNYKWGKEQKEAFQTLKDNLCNAPILSLPEGSEDFVVYCDASNQGLDCVLMQRGESVIYLDHKSLQHIFDQNELNMHQRGWIKLFSDYECEILYHPGKANVVADALSRKARVKPKRMKRKEDESLYFMDRIWVPLVGGVRTIIMDEAHKTRYSVHPGADKMYHDLQDIPSGLFQQHEIPEWKWDRNIIEFITKFLRSSNGNNTIWVIIDRLTKSAHFLATHEDYSMERLSRLYIDEIVAQHETDGQSDHTIQTLEDMLRACVIDFGGSWDVHLPLAEFSYDNSCHLSIRCAQFEALYGRNAQATRVEVGNQVLLKVSPLKGRICFGKNGKFPPRYVGPFEIVERIDAIAYRLRMLEELSSVNDVFHVSNLKKCLVDANLHVTLDEIKIDKALCFVEEPKEIMNCKVKSLKRSKISIVKVRWNSKRSLEFTWKREDHMKAKYPSLFADCAVEPTS</sequence>
<dbReference type="InterPro" id="IPR012337">
    <property type="entry name" value="RNaseH-like_sf"/>
</dbReference>
<dbReference type="EMBL" id="BKCJ010219158">
    <property type="protein sequence ID" value="GEY88558.1"/>
    <property type="molecule type" value="Genomic_DNA"/>
</dbReference>
<protein>
    <submittedName>
        <fullName evidence="3">Uncharacterized protein</fullName>
    </submittedName>
</protein>
<dbReference type="Pfam" id="PF17919">
    <property type="entry name" value="RT_RNaseH_2"/>
    <property type="match status" value="1"/>
</dbReference>
<gene>
    <name evidence="3" type="ORF">Tci_460532</name>
</gene>
<comment type="caution">
    <text evidence="3">The sequence shown here is derived from an EMBL/GenBank/DDBJ whole genome shotgun (WGS) entry which is preliminary data.</text>
</comment>
<reference evidence="3" key="1">
    <citation type="journal article" date="2019" name="Sci. Rep.">
        <title>Draft genome of Tanacetum cinerariifolium, the natural source of mosquito coil.</title>
        <authorList>
            <person name="Yamashiro T."/>
            <person name="Shiraishi A."/>
            <person name="Satake H."/>
            <person name="Nakayama K."/>
        </authorList>
    </citation>
    <scope>NUCLEOTIDE SEQUENCE</scope>
</reference>
<name>A0A699HZ81_TANCI</name>
<dbReference type="PANTHER" id="PTHR45835">
    <property type="entry name" value="YALI0A06105P"/>
    <property type="match status" value="1"/>
</dbReference>
<dbReference type="Gene3D" id="3.30.70.270">
    <property type="match status" value="1"/>
</dbReference>
<dbReference type="Pfam" id="PF24626">
    <property type="entry name" value="SH3_Tf2-1"/>
    <property type="match status" value="1"/>
</dbReference>
<dbReference type="InterPro" id="IPR036397">
    <property type="entry name" value="RNaseH_sf"/>
</dbReference>
<feature type="domain" description="Tf2-1-like SH3-like" evidence="2">
    <location>
        <begin position="380"/>
        <end position="444"/>
    </location>
</feature>
<feature type="domain" description="Reverse transcriptase/retrotransposon-derived protein RNase H-like" evidence="1">
    <location>
        <begin position="76"/>
        <end position="126"/>
    </location>
</feature>
<accession>A0A699HZ81</accession>
<dbReference type="GO" id="GO:0003676">
    <property type="term" value="F:nucleic acid binding"/>
    <property type="evidence" value="ECO:0007669"/>
    <property type="project" value="InterPro"/>
</dbReference>
<dbReference type="InterPro" id="IPR041577">
    <property type="entry name" value="RT_RNaseH_2"/>
</dbReference>
<proteinExistence type="predicted"/>
<evidence type="ECO:0000259" key="1">
    <source>
        <dbReference type="Pfam" id="PF17919"/>
    </source>
</evidence>
<dbReference type="SUPFAM" id="SSF53098">
    <property type="entry name" value="Ribonuclease H-like"/>
    <property type="match status" value="1"/>
</dbReference>
<dbReference type="Gene3D" id="3.30.420.10">
    <property type="entry name" value="Ribonuclease H-like superfamily/Ribonuclease H"/>
    <property type="match status" value="1"/>
</dbReference>
<dbReference type="PANTHER" id="PTHR45835:SF101">
    <property type="entry name" value="NUCLEOTIDYLTRANSFERASE, RIBONUCLEASE H"/>
    <property type="match status" value="1"/>
</dbReference>
<dbReference type="AlphaFoldDB" id="A0A699HZ81"/>